<dbReference type="PATRIC" id="fig|1227466.3.peg.2218"/>
<sequence length="60" mass="6815">MEPDELDISIENHVSTDAVRGLATHDSDSWRLLFETPDHVVEVTGTERIFVDGEQVRPPR</sequence>
<evidence type="ECO:0000313" key="1">
    <source>
        <dbReference type="EMBL" id="ELZ46352.1"/>
    </source>
</evidence>
<gene>
    <name evidence="1" type="ORF">C464_11073</name>
</gene>
<accession>M0EHH2</accession>
<evidence type="ECO:0008006" key="3">
    <source>
        <dbReference type="Google" id="ProtNLM"/>
    </source>
</evidence>
<dbReference type="Proteomes" id="UP000011509">
    <property type="component" value="Unassembled WGS sequence"/>
</dbReference>
<dbReference type="EMBL" id="AOJL01000043">
    <property type="protein sequence ID" value="ELZ46352.1"/>
    <property type="molecule type" value="Genomic_DNA"/>
</dbReference>
<keyword evidence="2" id="KW-1185">Reference proteome</keyword>
<organism evidence="1 2">
    <name type="scientific">Halorubrum coriense DSM 10284</name>
    <dbReference type="NCBI Taxonomy" id="1227466"/>
    <lineage>
        <taxon>Archaea</taxon>
        <taxon>Methanobacteriati</taxon>
        <taxon>Methanobacteriota</taxon>
        <taxon>Stenosarchaea group</taxon>
        <taxon>Halobacteria</taxon>
        <taxon>Halobacteriales</taxon>
        <taxon>Haloferacaceae</taxon>
        <taxon>Halorubrum</taxon>
    </lineage>
</organism>
<evidence type="ECO:0000313" key="2">
    <source>
        <dbReference type="Proteomes" id="UP000011509"/>
    </source>
</evidence>
<proteinExistence type="predicted"/>
<comment type="caution">
    <text evidence="1">The sequence shown here is derived from an EMBL/GenBank/DDBJ whole genome shotgun (WGS) entry which is preliminary data.</text>
</comment>
<protein>
    <recommendedName>
        <fullName evidence="3">Halobacterial output domain-containing protein</fullName>
    </recommendedName>
</protein>
<name>M0EHH2_9EURY</name>
<dbReference type="AlphaFoldDB" id="M0EHH2"/>
<reference evidence="1 2" key="1">
    <citation type="journal article" date="2014" name="PLoS Genet.">
        <title>Phylogenetically driven sequencing of extremely halophilic archaea reveals strategies for static and dynamic osmo-response.</title>
        <authorList>
            <person name="Becker E.A."/>
            <person name="Seitzer P.M."/>
            <person name="Tritt A."/>
            <person name="Larsen D."/>
            <person name="Krusor M."/>
            <person name="Yao A.I."/>
            <person name="Wu D."/>
            <person name="Madern D."/>
            <person name="Eisen J.A."/>
            <person name="Darling A.E."/>
            <person name="Facciotti M.T."/>
        </authorList>
    </citation>
    <scope>NUCLEOTIDE SEQUENCE [LARGE SCALE GENOMIC DNA]</scope>
    <source>
        <strain evidence="1 2">DSM 10284</strain>
    </source>
</reference>